<dbReference type="Proteomes" id="UP000521943">
    <property type="component" value="Unassembled WGS sequence"/>
</dbReference>
<organism evidence="1 2">
    <name type="scientific">Ephemerocybe angulata</name>
    <dbReference type="NCBI Taxonomy" id="980116"/>
    <lineage>
        <taxon>Eukaryota</taxon>
        <taxon>Fungi</taxon>
        <taxon>Dikarya</taxon>
        <taxon>Basidiomycota</taxon>
        <taxon>Agaricomycotina</taxon>
        <taxon>Agaricomycetes</taxon>
        <taxon>Agaricomycetidae</taxon>
        <taxon>Agaricales</taxon>
        <taxon>Agaricineae</taxon>
        <taxon>Psathyrellaceae</taxon>
        <taxon>Ephemerocybe</taxon>
    </lineage>
</organism>
<proteinExistence type="predicted"/>
<evidence type="ECO:0000313" key="1">
    <source>
        <dbReference type="EMBL" id="KAF6741474.1"/>
    </source>
</evidence>
<dbReference type="AlphaFoldDB" id="A0A8H6H6T5"/>
<name>A0A8H6H6T5_9AGAR</name>
<protein>
    <submittedName>
        <fullName evidence="1">Uncharacterized protein</fullName>
    </submittedName>
</protein>
<reference evidence="1 2" key="1">
    <citation type="submission" date="2020-07" db="EMBL/GenBank/DDBJ databases">
        <title>Comparative genomics of pyrophilous fungi reveals a link between fire events and developmental genes.</title>
        <authorList>
            <consortium name="DOE Joint Genome Institute"/>
            <person name="Steindorff A.S."/>
            <person name="Carver A."/>
            <person name="Calhoun S."/>
            <person name="Stillman K."/>
            <person name="Liu H."/>
            <person name="Lipzen A."/>
            <person name="Pangilinan J."/>
            <person name="Labutti K."/>
            <person name="Bruns T.D."/>
            <person name="Grigoriev I.V."/>
        </authorList>
    </citation>
    <scope>NUCLEOTIDE SEQUENCE [LARGE SCALE GENOMIC DNA]</scope>
    <source>
        <strain evidence="1 2">CBS 144469</strain>
    </source>
</reference>
<keyword evidence="2" id="KW-1185">Reference proteome</keyword>
<gene>
    <name evidence="1" type="ORF">DFP72DRAFT_1055142</name>
</gene>
<sequence length="330" mass="37085">MQGDAGAPGVLKYMLWCKVMLKLMQRRPHRQARRQVRIRAAPGCGEYARRCKSADIRIVTYLADFEKALREYMYKDVHSCNPYSSYFTFSPRHSLLGRPRTQSWGRIGRPVVGVSGCTSLLRRTSPNLSDAFAVATCTSHLGARLDIRRVPVRTSCIWFVPIGDVRTSHPLYRNGENPTALPLKDRGVYCRRICEDIAARLCLRRRFASPVPDSQDQLAQSSSLWIPIPRMIFTKFPVLGTSAGLRSLKLPATIQHTHHTSSESSSSLVVLDQGRDRLGYVRVASDNGDQTKVVEGSEGMPGANDITKNVQIQSYTERVTSSHGYHVHWQ</sequence>
<accession>A0A8H6H6T5</accession>
<comment type="caution">
    <text evidence="1">The sequence shown here is derived from an EMBL/GenBank/DDBJ whole genome shotgun (WGS) entry which is preliminary data.</text>
</comment>
<dbReference type="EMBL" id="JACGCI010000240">
    <property type="protein sequence ID" value="KAF6741474.1"/>
    <property type="molecule type" value="Genomic_DNA"/>
</dbReference>
<evidence type="ECO:0000313" key="2">
    <source>
        <dbReference type="Proteomes" id="UP000521943"/>
    </source>
</evidence>